<dbReference type="GeneID" id="113160654"/>
<dbReference type="OrthoDB" id="60433at2759"/>
<feature type="repeat" description="ANK" evidence="4">
    <location>
        <begin position="200"/>
        <end position="233"/>
    </location>
</feature>
<reference evidence="6" key="2">
    <citation type="submission" date="2025-08" db="UniProtKB">
        <authorList>
            <consortium name="Ensembl"/>
        </authorList>
    </citation>
    <scope>IDENTIFICATION</scope>
</reference>
<evidence type="ECO:0000256" key="3">
    <source>
        <dbReference type="ARBA" id="ARBA00038122"/>
    </source>
</evidence>
<accession>A0A3Q1J2M8</accession>
<evidence type="ECO:0000256" key="5">
    <source>
        <dbReference type="SAM" id="MobiDB-lite"/>
    </source>
</evidence>
<dbReference type="Pfam" id="PF12796">
    <property type="entry name" value="Ank_2"/>
    <property type="match status" value="1"/>
</dbReference>
<sequence length="329" mass="36375">MEPSSTNERSSADAGSEPAVTETDAPGGRAPRQGTVVERLSRYGIQVMPSATQRRSRLQRQQEFTEGSGALQRETQERGSLTPAMRKRYLKELLLRNPSHSAFSSVLSSQTVGASPEQDSDWVLYPMEHAWMLCAVEGNYETILEFISEDPHLLTRRDFISGYSVLHWLAKRGQDESLIKLLRYAESAGIPVNVNLRGSGGLTPLHVASMHSQYMVIKLLVGAFGANVDAMDYNGKRAWQYLKGDAPVEMKELLGAWDDEHSCGCAQSDVNRNVNNNSAGAMNLASCDEVDDGRTEVNFFNRTKRSGSSWGFGSLRKLLPTFSLLGHRS</sequence>
<reference evidence="6" key="3">
    <citation type="submission" date="2025-09" db="UniProtKB">
        <authorList>
            <consortium name="Ensembl"/>
        </authorList>
    </citation>
    <scope>IDENTIFICATION</scope>
</reference>
<gene>
    <name evidence="6" type="primary">SOWAHD</name>
</gene>
<proteinExistence type="inferred from homology"/>
<dbReference type="Gene3D" id="1.25.40.20">
    <property type="entry name" value="Ankyrin repeat-containing domain"/>
    <property type="match status" value="1"/>
</dbReference>
<evidence type="ECO:0000313" key="6">
    <source>
        <dbReference type="Ensembl" id="ENSATEP00000027140.2"/>
    </source>
</evidence>
<dbReference type="GeneTree" id="ENSGT00950000183003"/>
<protein>
    <submittedName>
        <fullName evidence="6">Uncharacterized protein</fullName>
    </submittedName>
</protein>
<dbReference type="Proteomes" id="UP000265040">
    <property type="component" value="Chromosome 10"/>
</dbReference>
<keyword evidence="1" id="KW-0677">Repeat</keyword>
<dbReference type="PANTHER" id="PTHR14491:SF8">
    <property type="entry name" value="ANKYRIN REPEAT DOMAIN-CONTAINING PROTEIN SOWAHD"/>
    <property type="match status" value="1"/>
</dbReference>
<evidence type="ECO:0000313" key="7">
    <source>
        <dbReference type="Proteomes" id="UP000265040"/>
    </source>
</evidence>
<organism evidence="6 7">
    <name type="scientific">Anabas testudineus</name>
    <name type="common">Climbing perch</name>
    <name type="synonym">Anthias testudineus</name>
    <dbReference type="NCBI Taxonomy" id="64144"/>
    <lineage>
        <taxon>Eukaryota</taxon>
        <taxon>Metazoa</taxon>
        <taxon>Chordata</taxon>
        <taxon>Craniata</taxon>
        <taxon>Vertebrata</taxon>
        <taxon>Euteleostomi</taxon>
        <taxon>Actinopterygii</taxon>
        <taxon>Neopterygii</taxon>
        <taxon>Teleostei</taxon>
        <taxon>Neoteleostei</taxon>
        <taxon>Acanthomorphata</taxon>
        <taxon>Anabantaria</taxon>
        <taxon>Anabantiformes</taxon>
        <taxon>Anabantoidei</taxon>
        <taxon>Anabantidae</taxon>
        <taxon>Anabas</taxon>
    </lineage>
</organism>
<comment type="similarity">
    <text evidence="3">Belongs to the SOWAH family.</text>
</comment>
<feature type="compositionally biased region" description="Polar residues" evidence="5">
    <location>
        <begin position="49"/>
        <end position="65"/>
    </location>
</feature>
<keyword evidence="7" id="KW-1185">Reference proteome</keyword>
<dbReference type="PANTHER" id="PTHR14491">
    <property type="entry name" value="SOSONDOWAH, ISOFORM G"/>
    <property type="match status" value="1"/>
</dbReference>
<dbReference type="SUPFAM" id="SSF48403">
    <property type="entry name" value="Ankyrin repeat"/>
    <property type="match status" value="1"/>
</dbReference>
<keyword evidence="2 4" id="KW-0040">ANK repeat</keyword>
<reference evidence="6" key="1">
    <citation type="submission" date="2021-04" db="EMBL/GenBank/DDBJ databases">
        <authorList>
            <consortium name="Wellcome Sanger Institute Data Sharing"/>
        </authorList>
    </citation>
    <scope>NUCLEOTIDE SEQUENCE [LARGE SCALE GENOMIC DNA]</scope>
</reference>
<dbReference type="PROSITE" id="PS50297">
    <property type="entry name" value="ANK_REP_REGION"/>
    <property type="match status" value="1"/>
</dbReference>
<dbReference type="InterPro" id="IPR002110">
    <property type="entry name" value="Ankyrin_rpt"/>
</dbReference>
<evidence type="ECO:0000256" key="1">
    <source>
        <dbReference type="ARBA" id="ARBA00022737"/>
    </source>
</evidence>
<dbReference type="RefSeq" id="XP_026213803.1">
    <property type="nucleotide sequence ID" value="XM_026358018.1"/>
</dbReference>
<dbReference type="STRING" id="64144.ENSATEP00000027140"/>
<dbReference type="InterPro" id="IPR036770">
    <property type="entry name" value="Ankyrin_rpt-contain_sf"/>
</dbReference>
<feature type="region of interest" description="Disordered" evidence="5">
    <location>
        <begin position="1"/>
        <end position="36"/>
    </location>
</feature>
<dbReference type="SMART" id="SM00248">
    <property type="entry name" value="ANK"/>
    <property type="match status" value="2"/>
</dbReference>
<dbReference type="Ensembl" id="ENSATET00000027569.3">
    <property type="protein sequence ID" value="ENSATEP00000027140.2"/>
    <property type="gene ID" value="ENSATEG00000018757.3"/>
</dbReference>
<evidence type="ECO:0000256" key="2">
    <source>
        <dbReference type="ARBA" id="ARBA00023043"/>
    </source>
</evidence>
<evidence type="ECO:0000256" key="4">
    <source>
        <dbReference type="PROSITE-ProRule" id="PRU00023"/>
    </source>
</evidence>
<dbReference type="PROSITE" id="PS50088">
    <property type="entry name" value="ANK_REPEAT"/>
    <property type="match status" value="1"/>
</dbReference>
<feature type="region of interest" description="Disordered" evidence="5">
    <location>
        <begin position="49"/>
        <end position="82"/>
    </location>
</feature>
<dbReference type="AlphaFoldDB" id="A0A3Q1J2M8"/>
<dbReference type="InParanoid" id="A0A3Q1J2M8"/>
<name>A0A3Q1J2M8_ANATE</name>